<accession>A0A1I3FY46</accession>
<feature type="transmembrane region" description="Helical" evidence="1">
    <location>
        <begin position="13"/>
        <end position="33"/>
    </location>
</feature>
<keyword evidence="1" id="KW-0812">Transmembrane</keyword>
<proteinExistence type="predicted"/>
<keyword evidence="1" id="KW-0472">Membrane</keyword>
<name>A0A1I3FY46_9BURK</name>
<gene>
    <name evidence="2" type="ORF">SAMN05192543_102185</name>
</gene>
<organism evidence="2 3">
    <name type="scientific">Paraburkholderia megapolitana</name>
    <dbReference type="NCBI Taxonomy" id="420953"/>
    <lineage>
        <taxon>Bacteria</taxon>
        <taxon>Pseudomonadati</taxon>
        <taxon>Pseudomonadota</taxon>
        <taxon>Betaproteobacteria</taxon>
        <taxon>Burkholderiales</taxon>
        <taxon>Burkholderiaceae</taxon>
        <taxon>Paraburkholderia</taxon>
    </lineage>
</organism>
<evidence type="ECO:0000256" key="1">
    <source>
        <dbReference type="SAM" id="Phobius"/>
    </source>
</evidence>
<dbReference type="EMBL" id="FOQU01000002">
    <property type="protein sequence ID" value="SFI16087.1"/>
    <property type="molecule type" value="Genomic_DNA"/>
</dbReference>
<evidence type="ECO:0008006" key="4">
    <source>
        <dbReference type="Google" id="ProtNLM"/>
    </source>
</evidence>
<reference evidence="2 3" key="1">
    <citation type="submission" date="2016-10" db="EMBL/GenBank/DDBJ databases">
        <authorList>
            <person name="de Groot N.N."/>
        </authorList>
    </citation>
    <scope>NUCLEOTIDE SEQUENCE [LARGE SCALE GENOMIC DNA]</scope>
    <source>
        <strain evidence="2 3">LMG 23650</strain>
    </source>
</reference>
<evidence type="ECO:0000313" key="3">
    <source>
        <dbReference type="Proteomes" id="UP000199548"/>
    </source>
</evidence>
<keyword evidence="3" id="KW-1185">Reference proteome</keyword>
<dbReference type="AlphaFoldDB" id="A0A1I3FY46"/>
<dbReference type="Proteomes" id="UP000199548">
    <property type="component" value="Unassembled WGS sequence"/>
</dbReference>
<keyword evidence="1" id="KW-1133">Transmembrane helix</keyword>
<evidence type="ECO:0000313" key="2">
    <source>
        <dbReference type="EMBL" id="SFI16087.1"/>
    </source>
</evidence>
<protein>
    <recommendedName>
        <fullName evidence="4">Transmembrane protein</fullName>
    </recommendedName>
</protein>
<dbReference type="STRING" id="420953.SAMN05192543_102185"/>
<sequence>MRLSVSVYRLSGLMFRLAFYLASYLASRLFPFVHAFRRHASRAASSGAGTVLRSAACVAVTGAALIACSPTYDWRTVANDAQGYSVDLPAKPSNDERQIDIAGTPMKMAMQIAEADHTVFAVGSVTLPSDDPQVQRAALEFLRAGLARNLGATPDAHATQIPLAAGGQVPGIEMTFSGKAGANQEPRTMHARLVARGRHVYQAAIIGSKNPAPEQIDQFFQSFKLD</sequence>